<organism evidence="7 8">
    <name type="scientific">Mycolicibacterium cosmeticum</name>
    <dbReference type="NCBI Taxonomy" id="258533"/>
    <lineage>
        <taxon>Bacteria</taxon>
        <taxon>Bacillati</taxon>
        <taxon>Actinomycetota</taxon>
        <taxon>Actinomycetes</taxon>
        <taxon>Mycobacteriales</taxon>
        <taxon>Mycobacteriaceae</taxon>
        <taxon>Mycolicibacterium</taxon>
    </lineage>
</organism>
<protein>
    <submittedName>
        <fullName evidence="7">Beta-xylosidase</fullName>
    </submittedName>
</protein>
<dbReference type="Gene3D" id="3.20.20.80">
    <property type="entry name" value="Glycosidases"/>
    <property type="match status" value="1"/>
</dbReference>
<comment type="similarity">
    <text evidence="3">Belongs to the glycosyl hydrolase 5 (cellulase A) family.</text>
</comment>
<evidence type="ECO:0000256" key="2">
    <source>
        <dbReference type="ARBA" id="ARBA00023295"/>
    </source>
</evidence>
<dbReference type="AlphaFoldDB" id="W9BJ46"/>
<dbReference type="InterPro" id="IPR017853">
    <property type="entry name" value="GH"/>
</dbReference>
<dbReference type="PANTHER" id="PTHR12631">
    <property type="entry name" value="ALPHA-L-IDURONIDASE"/>
    <property type="match status" value="1"/>
</dbReference>
<comment type="caution">
    <text evidence="7">The sequence shown here is derived from an EMBL/GenBank/DDBJ whole genome shotgun (WGS) entry which is preliminary data.</text>
</comment>
<name>W9BJ46_MYCCO</name>
<dbReference type="STRING" id="258533.BN977_01669"/>
<proteinExistence type="inferred from homology"/>
<dbReference type="eggNOG" id="COG3664">
    <property type="taxonomic scope" value="Bacteria"/>
</dbReference>
<feature type="domain" description="Glycoside hydrolase family 5" evidence="6">
    <location>
        <begin position="72"/>
        <end position="298"/>
    </location>
</feature>
<feature type="signal peptide" evidence="5">
    <location>
        <begin position="1"/>
        <end position="30"/>
    </location>
</feature>
<reference evidence="7" key="2">
    <citation type="submission" date="2014-03" db="EMBL/GenBank/DDBJ databases">
        <authorList>
            <person name="Urmite Genomes"/>
        </authorList>
    </citation>
    <scope>NUCLEOTIDE SEQUENCE</scope>
    <source>
        <strain evidence="7">DSM 44829</strain>
    </source>
</reference>
<dbReference type="InterPro" id="IPR051923">
    <property type="entry name" value="Glycosyl_Hydrolase_39"/>
</dbReference>
<feature type="compositionally biased region" description="Basic and acidic residues" evidence="4">
    <location>
        <begin position="579"/>
        <end position="598"/>
    </location>
</feature>
<dbReference type="OrthoDB" id="5241152at2"/>
<dbReference type="InterPro" id="IPR001547">
    <property type="entry name" value="Glyco_hydro_5"/>
</dbReference>
<evidence type="ECO:0000256" key="1">
    <source>
        <dbReference type="ARBA" id="ARBA00022801"/>
    </source>
</evidence>
<evidence type="ECO:0000256" key="5">
    <source>
        <dbReference type="SAM" id="SignalP"/>
    </source>
</evidence>
<dbReference type="EMBL" id="CCBB010000001">
    <property type="protein sequence ID" value="CDO06875.1"/>
    <property type="molecule type" value="Genomic_DNA"/>
</dbReference>
<accession>W9BJ46</accession>
<keyword evidence="8" id="KW-1185">Reference proteome</keyword>
<dbReference type="PANTHER" id="PTHR12631:SF10">
    <property type="entry name" value="BETA-XYLOSIDASE-LIKE PROTEIN-RELATED"/>
    <property type="match status" value="1"/>
</dbReference>
<evidence type="ECO:0000256" key="4">
    <source>
        <dbReference type="SAM" id="MobiDB-lite"/>
    </source>
</evidence>
<feature type="region of interest" description="Disordered" evidence="4">
    <location>
        <begin position="522"/>
        <end position="644"/>
    </location>
</feature>
<keyword evidence="1 3" id="KW-0378">Hydrolase</keyword>
<dbReference type="RefSeq" id="WP_051561159.1">
    <property type="nucleotide sequence ID" value="NZ_CCBB010000001.1"/>
</dbReference>
<keyword evidence="5" id="KW-0732">Signal</keyword>
<feature type="chain" id="PRO_5004917482" evidence="5">
    <location>
        <begin position="31"/>
        <end position="644"/>
    </location>
</feature>
<feature type="compositionally biased region" description="Low complexity" evidence="4">
    <location>
        <begin position="599"/>
        <end position="630"/>
    </location>
</feature>
<evidence type="ECO:0000313" key="7">
    <source>
        <dbReference type="EMBL" id="CDO06875.1"/>
    </source>
</evidence>
<evidence type="ECO:0000256" key="3">
    <source>
        <dbReference type="RuleBase" id="RU361153"/>
    </source>
</evidence>
<dbReference type="GO" id="GO:0000272">
    <property type="term" value="P:polysaccharide catabolic process"/>
    <property type="evidence" value="ECO:0007669"/>
    <property type="project" value="InterPro"/>
</dbReference>
<evidence type="ECO:0000313" key="8">
    <source>
        <dbReference type="Proteomes" id="UP000028870"/>
    </source>
</evidence>
<sequence>MWAGVFGMFWRRTIPAVVATMALAAIGAKAEPRVTAAHDVALAAAIDTSSTTVGLADSNLARLTIEGQIDKQLNMMQSIGVQNVRIGLSWLTIERQQGVYDFSATDYVVQQAYKRGMGVLAVLHETPRWAGNPVLSGQPDPVAFGQFAGKVAEHYGGKISAVEVWNEPNAKFFLNPVDPASYTEMLKAAYTAIKDVTKVTGDDITVIGGVLGSGRTIDDDEGNVVTMNPVEFLAGMYAAGAHGYFDALSFHPYKYDMMFSEQADQIASPLQQLWRMRSLMEVFGDEDLKIWASEYGLPTDPYNPNLPGQYISPEQQAAYIKDFLNSWSKQEGTGPMFIYSTRDLNTGTPNDGDNFGIWETDWTAKPAVDVIREFIADQNGHPILDFIRNAIINLAEFTGAVIKGIVDVTVNVVTALVDATVWVVKAIAKGAAAVVQGIAEVAKRIATAVCNTVQTVVNRVKDFFDRNDAPASTAATTSVTAARTVDRAATAAVTADRVQPVTVAASAQSPDTTADLGADADREVTTGSADPRQAPAEVSPKAAMPEPTTDAAPATPSTPAKDGPTESTKDSTPATTEPGDSKTDDSKTGPKTDTKPDTTKPGTSTKAEPAGGSTTGSTASASDQQSSAGSEAKPAGSASSSTAE</sequence>
<feature type="compositionally biased region" description="Low complexity" evidence="4">
    <location>
        <begin position="542"/>
        <end position="560"/>
    </location>
</feature>
<keyword evidence="2 3" id="KW-0326">Glycosidase</keyword>
<dbReference type="SUPFAM" id="SSF51445">
    <property type="entry name" value="(Trans)glycosidases"/>
    <property type="match status" value="1"/>
</dbReference>
<dbReference type="Proteomes" id="UP000028870">
    <property type="component" value="Unassembled WGS sequence"/>
</dbReference>
<reference evidence="7" key="1">
    <citation type="submission" date="2014-03" db="EMBL/GenBank/DDBJ databases">
        <title>Draft Genome Sequence of Mycobacterium cosmeticum DSM 44829.</title>
        <authorList>
            <person name="Croce O."/>
            <person name="Robert C."/>
            <person name="Raoult D."/>
            <person name="Drancourt M."/>
        </authorList>
    </citation>
    <scope>NUCLEOTIDE SEQUENCE [LARGE SCALE GENOMIC DNA]</scope>
    <source>
        <strain evidence="7">DSM 44829</strain>
    </source>
</reference>
<evidence type="ECO:0000259" key="6">
    <source>
        <dbReference type="Pfam" id="PF00150"/>
    </source>
</evidence>
<dbReference type="Pfam" id="PF00150">
    <property type="entry name" value="Cellulase"/>
    <property type="match status" value="1"/>
</dbReference>
<dbReference type="GO" id="GO:0004553">
    <property type="term" value="F:hydrolase activity, hydrolyzing O-glycosyl compounds"/>
    <property type="evidence" value="ECO:0007669"/>
    <property type="project" value="InterPro"/>
</dbReference>
<gene>
    <name evidence="7" type="ORF">BN977_01669</name>
</gene>